<evidence type="ECO:0000313" key="2">
    <source>
        <dbReference type="EMBL" id="RHH85462.1"/>
    </source>
</evidence>
<dbReference type="InterPro" id="IPR023387">
    <property type="entry name" value="DUF1653-like_dom"/>
</dbReference>
<reference evidence="2 3" key="1">
    <citation type="submission" date="2018-08" db="EMBL/GenBank/DDBJ databases">
        <title>A genome reference for cultivated species of the human gut microbiota.</title>
        <authorList>
            <person name="Zou Y."/>
            <person name="Xue W."/>
            <person name="Luo G."/>
        </authorList>
    </citation>
    <scope>NUCLEOTIDE SEQUENCE [LARGE SCALE GENOMIC DNA]</scope>
    <source>
        <strain evidence="2 3">AM16-54</strain>
    </source>
</reference>
<comment type="caution">
    <text evidence="2">The sequence shown here is derived from an EMBL/GenBank/DDBJ whole genome shotgun (WGS) entry which is preliminary data.</text>
</comment>
<gene>
    <name evidence="2" type="ORF">DW192_00670</name>
</gene>
<evidence type="ECO:0000259" key="1">
    <source>
        <dbReference type="Pfam" id="PF07866"/>
    </source>
</evidence>
<dbReference type="AlphaFoldDB" id="A0A3R6LI31"/>
<organism evidence="2 3">
    <name type="scientific">Segatella copri</name>
    <dbReference type="NCBI Taxonomy" id="165179"/>
    <lineage>
        <taxon>Bacteria</taxon>
        <taxon>Pseudomonadati</taxon>
        <taxon>Bacteroidota</taxon>
        <taxon>Bacteroidia</taxon>
        <taxon>Bacteroidales</taxon>
        <taxon>Prevotellaceae</taxon>
        <taxon>Segatella</taxon>
    </lineage>
</organism>
<dbReference type="InterPro" id="IPR037135">
    <property type="entry name" value="DUF1653-like_dom_sf"/>
</dbReference>
<dbReference type="EMBL" id="QRKB01000001">
    <property type="protein sequence ID" value="RHH85462.1"/>
    <property type="molecule type" value="Genomic_DNA"/>
</dbReference>
<name>A0A3R6LI31_9BACT</name>
<proteinExistence type="predicted"/>
<feature type="domain" description="DUF1653" evidence="1">
    <location>
        <begin position="50"/>
        <end position="110"/>
    </location>
</feature>
<dbReference type="Gene3D" id="2.30.30.320">
    <property type="entry name" value="DUF1653-like domain"/>
    <property type="match status" value="1"/>
</dbReference>
<dbReference type="Pfam" id="PF07866">
    <property type="entry name" value="DUF1653"/>
    <property type="match status" value="1"/>
</dbReference>
<dbReference type="Proteomes" id="UP000284548">
    <property type="component" value="Unassembled WGS sequence"/>
</dbReference>
<protein>
    <submittedName>
        <fullName evidence="2">DUF1653 domain-containing protein</fullName>
    </submittedName>
</protein>
<sequence>MVSSEEIKDKQAFFDWVEELNKSCKCDAVREYVKINGKADWLHGGFSKPIYRHYKGNFYVYLGEVTDSETSEAKVAYQAVCGQHEVWVRPKEMFFGNVEVDGKPVPRFEKVDLKDLEKQTEKSNGQKKD</sequence>
<accession>A0A3R6LI31</accession>
<evidence type="ECO:0000313" key="3">
    <source>
        <dbReference type="Proteomes" id="UP000284548"/>
    </source>
</evidence>